<feature type="transmembrane region" description="Helical" evidence="1">
    <location>
        <begin position="75"/>
        <end position="93"/>
    </location>
</feature>
<evidence type="ECO:0000313" key="3">
    <source>
        <dbReference type="Proteomes" id="UP001202180"/>
    </source>
</evidence>
<evidence type="ECO:0000256" key="1">
    <source>
        <dbReference type="SAM" id="Phobius"/>
    </source>
</evidence>
<dbReference type="Proteomes" id="UP001202180">
    <property type="component" value="Unassembled WGS sequence"/>
</dbReference>
<dbReference type="EMBL" id="JALPRF010000003">
    <property type="protein sequence ID" value="MCK8493541.1"/>
    <property type="molecule type" value="Genomic_DNA"/>
</dbReference>
<reference evidence="2 3" key="1">
    <citation type="submission" date="2022-04" db="EMBL/GenBank/DDBJ databases">
        <title>Spirosoma sp. strain RP8 genome sequencing and assembly.</title>
        <authorList>
            <person name="Jung Y."/>
        </authorList>
    </citation>
    <scope>NUCLEOTIDE SEQUENCE [LARGE SCALE GENOMIC DNA]</scope>
    <source>
        <strain evidence="2 3">RP8</strain>
    </source>
</reference>
<gene>
    <name evidence="2" type="ORF">M0L20_16870</name>
</gene>
<protein>
    <submittedName>
        <fullName evidence="2">Uncharacterized protein</fullName>
    </submittedName>
</protein>
<keyword evidence="1" id="KW-0812">Transmembrane</keyword>
<organism evidence="2 3">
    <name type="scientific">Spirosoma liriopis</name>
    <dbReference type="NCBI Taxonomy" id="2937440"/>
    <lineage>
        <taxon>Bacteria</taxon>
        <taxon>Pseudomonadati</taxon>
        <taxon>Bacteroidota</taxon>
        <taxon>Cytophagia</taxon>
        <taxon>Cytophagales</taxon>
        <taxon>Cytophagaceae</taxon>
        <taxon>Spirosoma</taxon>
    </lineage>
</organism>
<proteinExistence type="predicted"/>
<comment type="caution">
    <text evidence="2">The sequence shown here is derived from an EMBL/GenBank/DDBJ whole genome shotgun (WGS) entry which is preliminary data.</text>
</comment>
<sequence length="222" mass="25673">MANTSTASADSHTSSADNALPKVVPISTRYSYAWAELNTRIQARQQVHLSFTTFTWIAFSFAISNTTANDKEWMFGHWIGFLLPLAALPFALWNSHNDITIGLLSAFCRECEKWERDTDKFFPAWHCKDQGWMNEALKIRRLSDYAFLCVMLSTCIPSILSWFRYHTTHPEVTYIVIISLILATFSSSYAFNHFNKRKEILNSYELNRDRDNQLKFSKTSSL</sequence>
<feature type="transmembrane region" description="Helical" evidence="1">
    <location>
        <begin position="172"/>
        <end position="191"/>
    </location>
</feature>
<feature type="transmembrane region" description="Helical" evidence="1">
    <location>
        <begin position="145"/>
        <end position="166"/>
    </location>
</feature>
<keyword evidence="1" id="KW-0472">Membrane</keyword>
<keyword evidence="1" id="KW-1133">Transmembrane helix</keyword>
<keyword evidence="3" id="KW-1185">Reference proteome</keyword>
<name>A0ABT0HMZ1_9BACT</name>
<accession>A0ABT0HMZ1</accession>
<dbReference type="RefSeq" id="WP_248478136.1">
    <property type="nucleotide sequence ID" value="NZ_JALPRF010000003.1"/>
</dbReference>
<feature type="transmembrane region" description="Helical" evidence="1">
    <location>
        <begin position="47"/>
        <end position="63"/>
    </location>
</feature>
<evidence type="ECO:0000313" key="2">
    <source>
        <dbReference type="EMBL" id="MCK8493541.1"/>
    </source>
</evidence>